<gene>
    <name evidence="2" type="ORF">RRG08_022351</name>
</gene>
<name>A0AAE0Z113_9GAST</name>
<feature type="region of interest" description="Disordered" evidence="1">
    <location>
        <begin position="1"/>
        <end position="32"/>
    </location>
</feature>
<feature type="compositionally biased region" description="Basic and acidic residues" evidence="1">
    <location>
        <begin position="1"/>
        <end position="25"/>
    </location>
</feature>
<proteinExistence type="predicted"/>
<reference evidence="2" key="1">
    <citation type="journal article" date="2023" name="G3 (Bethesda)">
        <title>A reference genome for the long-term kleptoplast-retaining sea slug Elysia crispata morphotype clarki.</title>
        <authorList>
            <person name="Eastman K.E."/>
            <person name="Pendleton A.L."/>
            <person name="Shaikh M.A."/>
            <person name="Suttiyut T."/>
            <person name="Ogas R."/>
            <person name="Tomko P."/>
            <person name="Gavelis G."/>
            <person name="Widhalm J.R."/>
            <person name="Wisecaver J.H."/>
        </authorList>
    </citation>
    <scope>NUCLEOTIDE SEQUENCE</scope>
    <source>
        <strain evidence="2">ECLA1</strain>
    </source>
</reference>
<evidence type="ECO:0000313" key="3">
    <source>
        <dbReference type="Proteomes" id="UP001283361"/>
    </source>
</evidence>
<protein>
    <submittedName>
        <fullName evidence="2">Uncharacterized protein</fullName>
    </submittedName>
</protein>
<dbReference type="AlphaFoldDB" id="A0AAE0Z113"/>
<dbReference type="EMBL" id="JAWDGP010004927">
    <property type="protein sequence ID" value="KAK3760943.1"/>
    <property type="molecule type" value="Genomic_DNA"/>
</dbReference>
<comment type="caution">
    <text evidence="2">The sequence shown here is derived from an EMBL/GenBank/DDBJ whole genome shotgun (WGS) entry which is preliminary data.</text>
</comment>
<keyword evidence="3" id="KW-1185">Reference proteome</keyword>
<feature type="compositionally biased region" description="Polar residues" evidence="1">
    <location>
        <begin position="96"/>
        <end position="109"/>
    </location>
</feature>
<feature type="region of interest" description="Disordered" evidence="1">
    <location>
        <begin position="96"/>
        <end position="133"/>
    </location>
</feature>
<feature type="compositionally biased region" description="Polar residues" evidence="1">
    <location>
        <begin position="119"/>
        <end position="133"/>
    </location>
</feature>
<sequence length="133" mass="14638">MGKETKITAESWGRETAEGVGGRKETKGKKLQVKRVNKEGGCERERGEVTDMTLEGETKDKKRFLRKIKGQPPRRGLSIGSTLVYPRLITADNHGLSSAVPQLQEQPEGTLSPPEERVCNNSPIHQSISGVQT</sequence>
<accession>A0AAE0Z113</accession>
<dbReference type="Proteomes" id="UP001283361">
    <property type="component" value="Unassembled WGS sequence"/>
</dbReference>
<evidence type="ECO:0000256" key="1">
    <source>
        <dbReference type="SAM" id="MobiDB-lite"/>
    </source>
</evidence>
<organism evidence="2 3">
    <name type="scientific">Elysia crispata</name>
    <name type="common">lettuce slug</name>
    <dbReference type="NCBI Taxonomy" id="231223"/>
    <lineage>
        <taxon>Eukaryota</taxon>
        <taxon>Metazoa</taxon>
        <taxon>Spiralia</taxon>
        <taxon>Lophotrochozoa</taxon>
        <taxon>Mollusca</taxon>
        <taxon>Gastropoda</taxon>
        <taxon>Heterobranchia</taxon>
        <taxon>Euthyneura</taxon>
        <taxon>Panpulmonata</taxon>
        <taxon>Sacoglossa</taxon>
        <taxon>Placobranchoidea</taxon>
        <taxon>Plakobranchidae</taxon>
        <taxon>Elysia</taxon>
    </lineage>
</organism>
<evidence type="ECO:0000313" key="2">
    <source>
        <dbReference type="EMBL" id="KAK3760943.1"/>
    </source>
</evidence>